<feature type="region of interest" description="Disordered" evidence="1">
    <location>
        <begin position="170"/>
        <end position="196"/>
    </location>
</feature>
<evidence type="ECO:0000313" key="3">
    <source>
        <dbReference type="EMBL" id="KAJ3126120.1"/>
    </source>
</evidence>
<evidence type="ECO:0000256" key="1">
    <source>
        <dbReference type="SAM" id="MobiDB-lite"/>
    </source>
</evidence>
<protein>
    <submittedName>
        <fullName evidence="3">Uncharacterized protein</fullName>
    </submittedName>
</protein>
<feature type="transmembrane region" description="Helical" evidence="2">
    <location>
        <begin position="96"/>
        <end position="114"/>
    </location>
</feature>
<organism evidence="3 4">
    <name type="scientific">Physocladia obscura</name>
    <dbReference type="NCBI Taxonomy" id="109957"/>
    <lineage>
        <taxon>Eukaryota</taxon>
        <taxon>Fungi</taxon>
        <taxon>Fungi incertae sedis</taxon>
        <taxon>Chytridiomycota</taxon>
        <taxon>Chytridiomycota incertae sedis</taxon>
        <taxon>Chytridiomycetes</taxon>
        <taxon>Chytridiales</taxon>
        <taxon>Chytriomycetaceae</taxon>
        <taxon>Physocladia</taxon>
    </lineage>
</organism>
<evidence type="ECO:0000256" key="2">
    <source>
        <dbReference type="SAM" id="Phobius"/>
    </source>
</evidence>
<feature type="transmembrane region" description="Helical" evidence="2">
    <location>
        <begin position="139"/>
        <end position="161"/>
    </location>
</feature>
<feature type="compositionally biased region" description="Basic and acidic residues" evidence="1">
    <location>
        <begin position="187"/>
        <end position="196"/>
    </location>
</feature>
<keyword evidence="2" id="KW-0472">Membrane</keyword>
<name>A0AAD5T530_9FUNG</name>
<dbReference type="AlphaFoldDB" id="A0AAD5T530"/>
<comment type="caution">
    <text evidence="3">The sequence shown here is derived from an EMBL/GenBank/DDBJ whole genome shotgun (WGS) entry which is preliminary data.</text>
</comment>
<feature type="transmembrane region" description="Helical" evidence="2">
    <location>
        <begin position="66"/>
        <end position="89"/>
    </location>
</feature>
<dbReference type="Proteomes" id="UP001211907">
    <property type="component" value="Unassembled WGS sequence"/>
</dbReference>
<accession>A0AAD5T530</accession>
<reference evidence="3" key="1">
    <citation type="submission" date="2020-05" db="EMBL/GenBank/DDBJ databases">
        <title>Phylogenomic resolution of chytrid fungi.</title>
        <authorList>
            <person name="Stajich J.E."/>
            <person name="Amses K."/>
            <person name="Simmons R."/>
            <person name="Seto K."/>
            <person name="Myers J."/>
            <person name="Bonds A."/>
            <person name="Quandt C.A."/>
            <person name="Barry K."/>
            <person name="Liu P."/>
            <person name="Grigoriev I."/>
            <person name="Longcore J.E."/>
            <person name="James T.Y."/>
        </authorList>
    </citation>
    <scope>NUCLEOTIDE SEQUENCE</scope>
    <source>
        <strain evidence="3">JEL0513</strain>
    </source>
</reference>
<keyword evidence="2" id="KW-0812">Transmembrane</keyword>
<keyword evidence="4" id="KW-1185">Reference proteome</keyword>
<sequence length="196" mass="20483">MAPPLQTALVGLLLGVFGTDLALGAYHVAPFVRAAFGNAALLKSKIVGSQRAEILSVHRAILAAPVWFWAGLVGAWALLVGVSLFNAATDKKQTRVSHVATFVCAIACAIPPLLKRASPVLWLRVTSGRAKLSATEELAALYDIGFVVAIDAALLGLAFLVNLTIDQDADGASPSPAPPQKNQTHGGKNEDAKKLQ</sequence>
<proteinExistence type="predicted"/>
<evidence type="ECO:0000313" key="4">
    <source>
        <dbReference type="Proteomes" id="UP001211907"/>
    </source>
</evidence>
<dbReference type="EMBL" id="JADGJH010000575">
    <property type="protein sequence ID" value="KAJ3126120.1"/>
    <property type="molecule type" value="Genomic_DNA"/>
</dbReference>
<gene>
    <name evidence="3" type="ORF">HK100_010429</name>
</gene>
<keyword evidence="2" id="KW-1133">Transmembrane helix</keyword>